<evidence type="ECO:0000256" key="4">
    <source>
        <dbReference type="ARBA" id="ARBA00023163"/>
    </source>
</evidence>
<dbReference type="Pfam" id="PF03466">
    <property type="entry name" value="LysR_substrate"/>
    <property type="match status" value="1"/>
</dbReference>
<feature type="compositionally biased region" description="Low complexity" evidence="5">
    <location>
        <begin position="73"/>
        <end position="90"/>
    </location>
</feature>
<keyword evidence="3" id="KW-0238">DNA-binding</keyword>
<dbReference type="AlphaFoldDB" id="A0A1B4G254"/>
<evidence type="ECO:0000313" key="7">
    <source>
        <dbReference type="EMBL" id="AOJ10007.1"/>
    </source>
</evidence>
<dbReference type="PANTHER" id="PTHR30346">
    <property type="entry name" value="TRANSCRIPTIONAL DUAL REGULATOR HCAR-RELATED"/>
    <property type="match status" value="1"/>
</dbReference>
<evidence type="ECO:0000259" key="6">
    <source>
        <dbReference type="Pfam" id="PF03466"/>
    </source>
</evidence>
<comment type="similarity">
    <text evidence="1">Belongs to the LysR transcriptional regulatory family.</text>
</comment>
<name>A0A1B4G254_9BURK</name>
<protein>
    <recommendedName>
        <fullName evidence="6">LysR substrate-binding domain-containing protein</fullName>
    </recommendedName>
</protein>
<dbReference type="EMBL" id="CP013389">
    <property type="protein sequence ID" value="AOJ10007.1"/>
    <property type="molecule type" value="Genomic_DNA"/>
</dbReference>
<sequence>MEDLAEDAFMIFPPDKIPSLHTKFLMACEEAGFRPRIALEAWQIASVVSLVAAGMRLALLPAQVRNSPHPGVSYTRRSITTPSTSNSSSP</sequence>
<reference evidence="7 8" key="1">
    <citation type="submission" date="2015-12" db="EMBL/GenBank/DDBJ databases">
        <title>Diversity of Burkholderia near neighbor genomes.</title>
        <authorList>
            <person name="Sahl J."/>
            <person name="Wagner D."/>
            <person name="Keim P."/>
        </authorList>
    </citation>
    <scope>NUCLEOTIDE SEQUENCE [LARGE SCALE GENOMIC DNA]</scope>
    <source>
        <strain evidence="7 8">BDU8</strain>
    </source>
</reference>
<dbReference type="GO" id="GO:0032993">
    <property type="term" value="C:protein-DNA complex"/>
    <property type="evidence" value="ECO:0007669"/>
    <property type="project" value="TreeGrafter"/>
</dbReference>
<feature type="domain" description="LysR substrate-binding" evidence="6">
    <location>
        <begin position="2"/>
        <end position="65"/>
    </location>
</feature>
<evidence type="ECO:0000256" key="3">
    <source>
        <dbReference type="ARBA" id="ARBA00023125"/>
    </source>
</evidence>
<dbReference type="InterPro" id="IPR005119">
    <property type="entry name" value="LysR_subst-bd"/>
</dbReference>
<organism evidence="7 8">
    <name type="scientific">Burkholderia mayonis</name>
    <dbReference type="NCBI Taxonomy" id="1385591"/>
    <lineage>
        <taxon>Bacteria</taxon>
        <taxon>Pseudomonadati</taxon>
        <taxon>Pseudomonadota</taxon>
        <taxon>Betaproteobacteria</taxon>
        <taxon>Burkholderiales</taxon>
        <taxon>Burkholderiaceae</taxon>
        <taxon>Burkholderia</taxon>
        <taxon>pseudomallei group</taxon>
    </lineage>
</organism>
<dbReference type="PANTHER" id="PTHR30346:SF28">
    <property type="entry name" value="HTH-TYPE TRANSCRIPTIONAL REGULATOR CYNR"/>
    <property type="match status" value="1"/>
</dbReference>
<evidence type="ECO:0000256" key="5">
    <source>
        <dbReference type="SAM" id="MobiDB-lite"/>
    </source>
</evidence>
<feature type="region of interest" description="Disordered" evidence="5">
    <location>
        <begin position="67"/>
        <end position="90"/>
    </location>
</feature>
<dbReference type="Proteomes" id="UP000067711">
    <property type="component" value="Chromosome 1"/>
</dbReference>
<evidence type="ECO:0000256" key="1">
    <source>
        <dbReference type="ARBA" id="ARBA00009437"/>
    </source>
</evidence>
<accession>A0A1B4G254</accession>
<dbReference type="GO" id="GO:0003677">
    <property type="term" value="F:DNA binding"/>
    <property type="evidence" value="ECO:0007669"/>
    <property type="project" value="UniProtKB-KW"/>
</dbReference>
<dbReference type="GO" id="GO:0003700">
    <property type="term" value="F:DNA-binding transcription factor activity"/>
    <property type="evidence" value="ECO:0007669"/>
    <property type="project" value="TreeGrafter"/>
</dbReference>
<dbReference type="Gene3D" id="3.40.190.10">
    <property type="entry name" value="Periplasmic binding protein-like II"/>
    <property type="match status" value="1"/>
</dbReference>
<keyword evidence="4" id="KW-0804">Transcription</keyword>
<evidence type="ECO:0000313" key="8">
    <source>
        <dbReference type="Proteomes" id="UP000067711"/>
    </source>
</evidence>
<keyword evidence="2" id="KW-0805">Transcription regulation</keyword>
<dbReference type="SUPFAM" id="SSF53850">
    <property type="entry name" value="Periplasmic binding protein-like II"/>
    <property type="match status" value="1"/>
</dbReference>
<evidence type="ECO:0000256" key="2">
    <source>
        <dbReference type="ARBA" id="ARBA00023015"/>
    </source>
</evidence>
<gene>
    <name evidence="7" type="ORF">WS71_22410</name>
</gene>
<proteinExistence type="inferred from homology"/>